<sequence length="221" mass="24265">MASGAHSLAPDHIPSTETLAAAPRPDHLLVAEMVQPGSRVLDVGCGDGALLRLLIKERGVDGRGIELSQSGVNASVAHGLSVVQGDADTDLTYYPDDAFDYVILSQTLQATRRPKQVVEDLLRIGRRAVVSFPNFGHWRTRLQFLAEGRMPTNANLPDAWYETPNIHLCTIRDFVDLVGLLGAQMERAVALDATGRPVRVNAPWWFWNLFGAQGVFLLRRS</sequence>
<keyword evidence="2" id="KW-1185">Reference proteome</keyword>
<protein>
    <submittedName>
        <fullName evidence="1">Methionine biosynthesis protein MetW</fullName>
    </submittedName>
</protein>
<gene>
    <name evidence="1" type="primary">metW</name>
    <name evidence="1" type="ORF">EK403_09355</name>
</gene>
<dbReference type="Gene3D" id="3.40.50.150">
    <property type="entry name" value="Vaccinia Virus protein VP39"/>
    <property type="match status" value="1"/>
</dbReference>
<proteinExistence type="predicted"/>
<dbReference type="EMBL" id="RYFI01000007">
    <property type="protein sequence ID" value="RXF73780.1"/>
    <property type="molecule type" value="Genomic_DNA"/>
</dbReference>
<name>A0A4Q0MJM9_9HYPH</name>
<dbReference type="OrthoDB" id="9792690at2"/>
<dbReference type="Proteomes" id="UP000289708">
    <property type="component" value="Unassembled WGS sequence"/>
</dbReference>
<dbReference type="RefSeq" id="WP_128777253.1">
    <property type="nucleotide sequence ID" value="NZ_RYFI01000007.1"/>
</dbReference>
<dbReference type="InterPro" id="IPR029063">
    <property type="entry name" value="SAM-dependent_MTases_sf"/>
</dbReference>
<dbReference type="SUPFAM" id="SSF53335">
    <property type="entry name" value="S-adenosyl-L-methionine-dependent methyltransferases"/>
    <property type="match status" value="1"/>
</dbReference>
<dbReference type="Pfam" id="PF07021">
    <property type="entry name" value="MetW"/>
    <property type="match status" value="1"/>
</dbReference>
<evidence type="ECO:0000313" key="1">
    <source>
        <dbReference type="EMBL" id="RXF73780.1"/>
    </source>
</evidence>
<organism evidence="1 2">
    <name type="scientific">Hansschlegelia zhihuaiae</name>
    <dbReference type="NCBI Taxonomy" id="405005"/>
    <lineage>
        <taxon>Bacteria</taxon>
        <taxon>Pseudomonadati</taxon>
        <taxon>Pseudomonadota</taxon>
        <taxon>Alphaproteobacteria</taxon>
        <taxon>Hyphomicrobiales</taxon>
        <taxon>Methylopilaceae</taxon>
        <taxon>Hansschlegelia</taxon>
    </lineage>
</organism>
<reference evidence="1 2" key="1">
    <citation type="submission" date="2018-12" db="EMBL/GenBank/DDBJ databases">
        <title>bacterium Hansschlegelia zhihuaiae S113.</title>
        <authorList>
            <person name="He J."/>
        </authorList>
    </citation>
    <scope>NUCLEOTIDE SEQUENCE [LARGE SCALE GENOMIC DNA]</scope>
    <source>
        <strain evidence="1 2">S 113</strain>
    </source>
</reference>
<dbReference type="InterPro" id="IPR010743">
    <property type="entry name" value="Methionine_synth_MetW"/>
</dbReference>
<comment type="caution">
    <text evidence="1">The sequence shown here is derived from an EMBL/GenBank/DDBJ whole genome shotgun (WGS) entry which is preliminary data.</text>
</comment>
<dbReference type="NCBIfam" id="TIGR02081">
    <property type="entry name" value="metW"/>
    <property type="match status" value="1"/>
</dbReference>
<evidence type="ECO:0000313" key="2">
    <source>
        <dbReference type="Proteomes" id="UP000289708"/>
    </source>
</evidence>
<dbReference type="CDD" id="cd02440">
    <property type="entry name" value="AdoMet_MTases"/>
    <property type="match status" value="1"/>
</dbReference>
<accession>A0A4Q0MJM9</accession>
<dbReference type="AlphaFoldDB" id="A0A4Q0MJM9"/>